<dbReference type="Gene3D" id="3.90.550.10">
    <property type="entry name" value="Spore Coat Polysaccharide Biosynthesis Protein SpsA, Chain A"/>
    <property type="match status" value="1"/>
</dbReference>
<dbReference type="Proteomes" id="UP000181917">
    <property type="component" value="Unassembled WGS sequence"/>
</dbReference>
<evidence type="ECO:0000313" key="3">
    <source>
        <dbReference type="EMBL" id="SDQ48640.1"/>
    </source>
</evidence>
<dbReference type="PANTHER" id="PTHR19136">
    <property type="entry name" value="MOLYBDENUM COFACTOR GUANYLYLTRANSFERASE"/>
    <property type="match status" value="1"/>
</dbReference>
<dbReference type="STRING" id="37928.SAMN04489742_1307"/>
<dbReference type="InterPro" id="IPR029044">
    <property type="entry name" value="Nucleotide-diphossugar_trans"/>
</dbReference>
<protein>
    <submittedName>
        <fullName evidence="3">Molybdopterin-guanine dinucleotide biosynthesis protein A</fullName>
    </submittedName>
</protein>
<dbReference type="InterPro" id="IPR025877">
    <property type="entry name" value="MobA-like_NTP_Trfase"/>
</dbReference>
<proteinExistence type="predicted"/>
<name>A0A1H1B9S7_9MICC</name>
<dbReference type="SUPFAM" id="SSF53448">
    <property type="entry name" value="Nucleotide-diphospho-sugar transferases"/>
    <property type="match status" value="1"/>
</dbReference>
<reference evidence="3 4" key="1">
    <citation type="submission" date="2016-10" db="EMBL/GenBank/DDBJ databases">
        <authorList>
            <person name="de Groot N.N."/>
        </authorList>
    </citation>
    <scope>NUCLEOTIDE SEQUENCE [LARGE SCALE GENOMIC DNA]</scope>
    <source>
        <strain evidence="3 4">DSM 20117</strain>
    </source>
</reference>
<dbReference type="GO" id="GO:0016779">
    <property type="term" value="F:nucleotidyltransferase activity"/>
    <property type="evidence" value="ECO:0007669"/>
    <property type="project" value="TreeGrafter"/>
</dbReference>
<dbReference type="PANTHER" id="PTHR19136:SF81">
    <property type="entry name" value="MOLYBDENUM COFACTOR GUANYLYLTRANSFERASE"/>
    <property type="match status" value="1"/>
</dbReference>
<evidence type="ECO:0000256" key="1">
    <source>
        <dbReference type="ARBA" id="ARBA00022679"/>
    </source>
</evidence>
<gene>
    <name evidence="3" type="ORF">SAMN04489742_1307</name>
</gene>
<keyword evidence="1" id="KW-0808">Transferase</keyword>
<organism evidence="3 4">
    <name type="scientific">Crystallibacter crystallopoietes</name>
    <dbReference type="NCBI Taxonomy" id="37928"/>
    <lineage>
        <taxon>Bacteria</taxon>
        <taxon>Bacillati</taxon>
        <taxon>Actinomycetota</taxon>
        <taxon>Actinomycetes</taxon>
        <taxon>Micrococcales</taxon>
        <taxon>Micrococcaceae</taxon>
        <taxon>Crystallibacter</taxon>
    </lineage>
</organism>
<accession>A0A1H1B9S7</accession>
<feature type="domain" description="MobA-like NTP transferase" evidence="2">
    <location>
        <begin position="8"/>
        <end position="172"/>
    </location>
</feature>
<dbReference type="RefSeq" id="WP_074699731.1">
    <property type="nucleotide sequence ID" value="NZ_CP018863.1"/>
</dbReference>
<sequence>MSLSGFDAVILAGGRSSRLGGEPKALLRYNGQSLLRRTLDNVRAAGRIAVVGPDELRVEMDAFIDAEPETRVLLTREDPPFSGPAAGIGAAVNALLEGFANDDGGAALRAPLTLIFACDMPALGTLPQQLLDAAEQNPDVELVLPVDADGRTQPLASCIDSAALDAAVAGYGPDGLAGMPVRKLFEGLKSLKLPLASTATADVDTWDDAQRFGIAPPAP</sequence>
<dbReference type="Pfam" id="PF12804">
    <property type="entry name" value="NTP_transf_3"/>
    <property type="match status" value="1"/>
</dbReference>
<dbReference type="KEGG" id="acry:AC20117_10820"/>
<dbReference type="AlphaFoldDB" id="A0A1H1B9S7"/>
<dbReference type="EMBL" id="FNKH01000002">
    <property type="protein sequence ID" value="SDQ48640.1"/>
    <property type="molecule type" value="Genomic_DNA"/>
</dbReference>
<keyword evidence="4" id="KW-1185">Reference proteome</keyword>
<evidence type="ECO:0000259" key="2">
    <source>
        <dbReference type="Pfam" id="PF12804"/>
    </source>
</evidence>
<evidence type="ECO:0000313" key="4">
    <source>
        <dbReference type="Proteomes" id="UP000181917"/>
    </source>
</evidence>